<dbReference type="Pfam" id="PF03837">
    <property type="entry name" value="RecT"/>
    <property type="match status" value="1"/>
</dbReference>
<reference evidence="3" key="1">
    <citation type="submission" date="2016-10" db="EMBL/GenBank/DDBJ databases">
        <authorList>
            <person name="Varghese N."/>
            <person name="Submissions S."/>
        </authorList>
    </citation>
    <scope>NUCLEOTIDE SEQUENCE [LARGE SCALE GENOMIC DNA]</scope>
    <source>
        <strain evidence="3">CGMCC 1.11022</strain>
    </source>
</reference>
<dbReference type="AlphaFoldDB" id="A0A1G9H1I3"/>
<dbReference type="Proteomes" id="UP000198894">
    <property type="component" value="Unassembled WGS sequence"/>
</dbReference>
<accession>A0A1G9H1I3</accession>
<gene>
    <name evidence="2" type="ORF">SAMN05428953_12636</name>
</gene>
<keyword evidence="3" id="KW-1185">Reference proteome</keyword>
<sequence length="312" mass="34567">MSQTSTLPMRAEQKPVTLRDHVARMQTEFAKALPGHITAEKFVRTAQTAIALTRNIEKVKNPQSLLAACTKAAADGLILDGREAALVVDYNGDVQYRPMMRGLLKLAYNSGAIKGIVVEIVRKGDVFRHSPTNLSQPIHHEINHEAERGEPHTVYALAEMKDGGIVHEVMSVADVNRIRDRSDAYRAFKANKIKSTPWATDWSEMARKTVFRRLSKYLPSSSDRDALHQAAERIDDDYDFEATNGGETVPADPLPTSKKRGGAAAALKDVTPKKAEQAKPEPEQDQSDEPYDHETGELLDYDGPDQRPGDDI</sequence>
<feature type="region of interest" description="Disordered" evidence="1">
    <location>
        <begin position="240"/>
        <end position="312"/>
    </location>
</feature>
<protein>
    <submittedName>
        <fullName evidence="2">Recombinase, phage RecT family</fullName>
    </submittedName>
</protein>
<proteinExistence type="predicted"/>
<dbReference type="RefSeq" id="WP_091599683.1">
    <property type="nucleotide sequence ID" value="NZ_FNEE01000026.1"/>
</dbReference>
<feature type="compositionally biased region" description="Basic and acidic residues" evidence="1">
    <location>
        <begin position="270"/>
        <end position="282"/>
    </location>
</feature>
<evidence type="ECO:0000313" key="3">
    <source>
        <dbReference type="Proteomes" id="UP000198894"/>
    </source>
</evidence>
<dbReference type="EMBL" id="FNEE01000026">
    <property type="protein sequence ID" value="SDL06712.1"/>
    <property type="molecule type" value="Genomic_DNA"/>
</dbReference>
<evidence type="ECO:0000313" key="2">
    <source>
        <dbReference type="EMBL" id="SDL06712.1"/>
    </source>
</evidence>
<dbReference type="GO" id="GO:0003677">
    <property type="term" value="F:DNA binding"/>
    <property type="evidence" value="ECO:0007669"/>
    <property type="project" value="InterPro"/>
</dbReference>
<dbReference type="InterPro" id="IPR004590">
    <property type="entry name" value="ssDNA_annealing_RecT"/>
</dbReference>
<dbReference type="InterPro" id="IPR018330">
    <property type="entry name" value="RecT_fam"/>
</dbReference>
<organism evidence="2 3">
    <name type="scientific">Mesorhizobium muleiense</name>
    <dbReference type="NCBI Taxonomy" id="1004279"/>
    <lineage>
        <taxon>Bacteria</taxon>
        <taxon>Pseudomonadati</taxon>
        <taxon>Pseudomonadota</taxon>
        <taxon>Alphaproteobacteria</taxon>
        <taxon>Hyphomicrobiales</taxon>
        <taxon>Phyllobacteriaceae</taxon>
        <taxon>Mesorhizobium</taxon>
    </lineage>
</organism>
<dbReference type="GO" id="GO:0006259">
    <property type="term" value="P:DNA metabolic process"/>
    <property type="evidence" value="ECO:0007669"/>
    <property type="project" value="InterPro"/>
</dbReference>
<dbReference type="NCBIfam" id="TIGR00616">
    <property type="entry name" value="rect"/>
    <property type="match status" value="1"/>
</dbReference>
<name>A0A1G9H1I3_9HYPH</name>
<evidence type="ECO:0000256" key="1">
    <source>
        <dbReference type="SAM" id="MobiDB-lite"/>
    </source>
</evidence>